<feature type="domain" description="Leucine-binding protein" evidence="2">
    <location>
        <begin position="2"/>
        <end position="157"/>
    </location>
</feature>
<dbReference type="AlphaFoldDB" id="A0A645H048"/>
<accession>A0A645H048</accession>
<dbReference type="InterPro" id="IPR028082">
    <property type="entry name" value="Peripla_BP_I"/>
</dbReference>
<gene>
    <name evidence="3" type="ORF">SDC9_179146</name>
</gene>
<evidence type="ECO:0000313" key="3">
    <source>
        <dbReference type="EMBL" id="MPN31672.1"/>
    </source>
</evidence>
<dbReference type="PANTHER" id="PTHR47628:SF1">
    <property type="entry name" value="ALIPHATIC AMIDASE EXPRESSION-REGULATING PROTEIN"/>
    <property type="match status" value="1"/>
</dbReference>
<name>A0A645H048_9ZZZZ</name>
<dbReference type="Gene3D" id="3.40.50.2300">
    <property type="match status" value="1"/>
</dbReference>
<evidence type="ECO:0000256" key="1">
    <source>
        <dbReference type="ARBA" id="ARBA00022729"/>
    </source>
</evidence>
<dbReference type="InterPro" id="IPR028081">
    <property type="entry name" value="Leu-bd"/>
</dbReference>
<reference evidence="3" key="1">
    <citation type="submission" date="2019-08" db="EMBL/GenBank/DDBJ databases">
        <authorList>
            <person name="Kucharzyk K."/>
            <person name="Murdoch R.W."/>
            <person name="Higgins S."/>
            <person name="Loffler F."/>
        </authorList>
    </citation>
    <scope>NUCLEOTIDE SEQUENCE</scope>
</reference>
<evidence type="ECO:0000259" key="2">
    <source>
        <dbReference type="Pfam" id="PF13458"/>
    </source>
</evidence>
<dbReference type="SUPFAM" id="SSF53822">
    <property type="entry name" value="Periplasmic binding protein-like I"/>
    <property type="match status" value="1"/>
</dbReference>
<dbReference type="EMBL" id="VSSQ01083303">
    <property type="protein sequence ID" value="MPN31672.1"/>
    <property type="molecule type" value="Genomic_DNA"/>
</dbReference>
<dbReference type="PANTHER" id="PTHR47628">
    <property type="match status" value="1"/>
</dbReference>
<organism evidence="3">
    <name type="scientific">bioreactor metagenome</name>
    <dbReference type="NCBI Taxonomy" id="1076179"/>
    <lineage>
        <taxon>unclassified sequences</taxon>
        <taxon>metagenomes</taxon>
        <taxon>ecological metagenomes</taxon>
    </lineage>
</organism>
<sequence>MNPDAILSFCVSKNQNNFYKQWYEKGIRSIPIVSTIGIGLSYLHKIFEPPVMNNVYFMSSYIEELQTEAAKAFTNKLRNKFGIDKVRYIEFDAETAYTSVYLYKKAVEIAGSTDTEAVIKALESGLVSFKGPGGNVTVRGEEHHVIRDMNLLRVGQNHKIEVIQEFPQMYSDFVEKLIREEFGVKGGLRTCGLNAPNMQYNLMFHKILQEPNRFLP</sequence>
<proteinExistence type="predicted"/>
<protein>
    <recommendedName>
        <fullName evidence="2">Leucine-binding protein domain-containing protein</fullName>
    </recommendedName>
</protein>
<keyword evidence="1" id="KW-0732">Signal</keyword>
<comment type="caution">
    <text evidence="3">The sequence shown here is derived from an EMBL/GenBank/DDBJ whole genome shotgun (WGS) entry which is preliminary data.</text>
</comment>
<dbReference type="Pfam" id="PF13458">
    <property type="entry name" value="Peripla_BP_6"/>
    <property type="match status" value="1"/>
</dbReference>